<organism evidence="1 2">
    <name type="scientific">Ciceribacter naphthalenivorans</name>
    <dbReference type="NCBI Taxonomy" id="1118451"/>
    <lineage>
        <taxon>Bacteria</taxon>
        <taxon>Pseudomonadati</taxon>
        <taxon>Pseudomonadota</taxon>
        <taxon>Alphaproteobacteria</taxon>
        <taxon>Hyphomicrobiales</taxon>
        <taxon>Rhizobiaceae</taxon>
        <taxon>Ciceribacter</taxon>
    </lineage>
</organism>
<name>A0A512HNA4_9HYPH</name>
<protein>
    <recommendedName>
        <fullName evidence="3">Methyltransferase, TIGR04325 family</fullName>
    </recommendedName>
</protein>
<gene>
    <name evidence="1" type="ORF">RNA01_38120</name>
</gene>
<dbReference type="OrthoDB" id="118271at2"/>
<reference evidence="1 2" key="1">
    <citation type="submission" date="2019-07" db="EMBL/GenBank/DDBJ databases">
        <title>Whole genome shotgun sequence of Rhizobium naphthalenivorans NBRC 107585.</title>
        <authorList>
            <person name="Hosoyama A."/>
            <person name="Uohara A."/>
            <person name="Ohji S."/>
            <person name="Ichikawa N."/>
        </authorList>
    </citation>
    <scope>NUCLEOTIDE SEQUENCE [LARGE SCALE GENOMIC DNA]</scope>
    <source>
        <strain evidence="1 2">NBRC 107585</strain>
    </source>
</reference>
<evidence type="ECO:0008006" key="3">
    <source>
        <dbReference type="Google" id="ProtNLM"/>
    </source>
</evidence>
<dbReference type="InterPro" id="IPR029063">
    <property type="entry name" value="SAM-dependent_MTases_sf"/>
</dbReference>
<evidence type="ECO:0000313" key="2">
    <source>
        <dbReference type="Proteomes" id="UP000321717"/>
    </source>
</evidence>
<evidence type="ECO:0000313" key="1">
    <source>
        <dbReference type="EMBL" id="GEO86880.1"/>
    </source>
</evidence>
<dbReference type="Gene3D" id="3.40.50.150">
    <property type="entry name" value="Vaccinia Virus protein VP39"/>
    <property type="match status" value="1"/>
</dbReference>
<dbReference type="RefSeq" id="WP_147181751.1">
    <property type="nucleotide sequence ID" value="NZ_BJZP01000025.1"/>
</dbReference>
<dbReference type="NCBIfam" id="TIGR04325">
    <property type="entry name" value="MTase_LIC12133"/>
    <property type="match status" value="1"/>
</dbReference>
<keyword evidence="2" id="KW-1185">Reference proteome</keyword>
<dbReference type="InterPro" id="IPR027612">
    <property type="entry name" value="Put_MTase_LIC12133"/>
</dbReference>
<dbReference type="Proteomes" id="UP000321717">
    <property type="component" value="Unassembled WGS sequence"/>
</dbReference>
<dbReference type="AlphaFoldDB" id="A0A512HNA4"/>
<sequence length="282" mass="31741">MDTINLTRTTRSLLKSTMTGLGQSLVPLRILGGRLRYLSPFPRRFTGAYASFEEAVAAAGTGALVGYDHEEIANVAFEQMCRIMPWDYPILFWLRSLLDEVDRIVDAGGHMGTKYRAFRQLLPLDATFFWIVYDVPAIVAAGRERARTDGLTQLSFVDRIEDAPEASVFLGSGLLQYLDIPLCALLASMRSPPRHLLLNKVAFRKGGPVVTLERIGRAYVPYQMRDEHAFLGELARMGYRLVDRWAIPELSHVIETHPELGPSECAGFYLRREEERPPVGIQ</sequence>
<accession>A0A512HNA4</accession>
<proteinExistence type="predicted"/>
<comment type="caution">
    <text evidence="1">The sequence shown here is derived from an EMBL/GenBank/DDBJ whole genome shotgun (WGS) entry which is preliminary data.</text>
</comment>
<dbReference type="EMBL" id="BJZP01000025">
    <property type="protein sequence ID" value="GEO86880.1"/>
    <property type="molecule type" value="Genomic_DNA"/>
</dbReference>